<dbReference type="InterPro" id="IPR022311">
    <property type="entry name" value="PolX-like"/>
</dbReference>
<keyword evidence="6" id="KW-0235">DNA replication</keyword>
<dbReference type="SMART" id="SM00481">
    <property type="entry name" value="POLIIIAc"/>
    <property type="match status" value="1"/>
</dbReference>
<evidence type="ECO:0000259" key="10">
    <source>
        <dbReference type="SMART" id="SM00481"/>
    </source>
</evidence>
<feature type="domain" description="Helix-hairpin-helix DNA-binding motif class 1" evidence="9">
    <location>
        <begin position="90"/>
        <end position="109"/>
    </location>
</feature>
<dbReference type="GO" id="GO:0004527">
    <property type="term" value="F:exonuclease activity"/>
    <property type="evidence" value="ECO:0007669"/>
    <property type="project" value="UniProtKB-KW"/>
</dbReference>
<keyword evidence="4" id="KW-0808">Transferase</keyword>
<reference evidence="12 13" key="1">
    <citation type="journal article" date="2019" name="Int. J. Syst. Evol. Microbiol.">
        <title>The Global Catalogue of Microorganisms (GCM) 10K type strain sequencing project: providing services to taxonomists for standard genome sequencing and annotation.</title>
        <authorList>
            <consortium name="The Broad Institute Genomics Platform"/>
            <consortium name="The Broad Institute Genome Sequencing Center for Infectious Disease"/>
            <person name="Wu L."/>
            <person name="Ma J."/>
        </authorList>
    </citation>
    <scope>NUCLEOTIDE SEQUENCE [LARGE SCALE GENOMIC DNA]</scope>
    <source>
        <strain evidence="12 13">JCM 12389</strain>
    </source>
</reference>
<evidence type="ECO:0000256" key="5">
    <source>
        <dbReference type="ARBA" id="ARBA00022695"/>
    </source>
</evidence>
<dbReference type="Gene3D" id="1.10.150.20">
    <property type="entry name" value="5' to 3' exonuclease, C-terminal subdomain"/>
    <property type="match status" value="1"/>
</dbReference>
<dbReference type="InterPro" id="IPR029398">
    <property type="entry name" value="PolB_thumb"/>
</dbReference>
<dbReference type="InterPro" id="IPR050243">
    <property type="entry name" value="PHP_phosphatase"/>
</dbReference>
<dbReference type="Gene3D" id="3.30.460.10">
    <property type="entry name" value="Beta Polymerase, domain 2"/>
    <property type="match status" value="1"/>
</dbReference>
<keyword evidence="12" id="KW-0269">Exonuclease</keyword>
<keyword evidence="5" id="KW-0548">Nucleotidyltransferase</keyword>
<evidence type="ECO:0000256" key="8">
    <source>
        <dbReference type="ARBA" id="ARBA00049244"/>
    </source>
</evidence>
<dbReference type="InterPro" id="IPR027421">
    <property type="entry name" value="DNA_pol_lamdba_lyase_dom_sf"/>
</dbReference>
<dbReference type="SUPFAM" id="SSF81301">
    <property type="entry name" value="Nucleotidyltransferase"/>
    <property type="match status" value="1"/>
</dbReference>
<proteinExistence type="predicted"/>
<evidence type="ECO:0000259" key="11">
    <source>
        <dbReference type="SMART" id="SM00483"/>
    </source>
</evidence>
<feature type="domain" description="Polymerase/histidinol phosphatase N-terminal" evidence="10">
    <location>
        <begin position="338"/>
        <end position="417"/>
    </location>
</feature>
<comment type="catalytic activity">
    <reaction evidence="8">
        <text>DNA(n) + a 2'-deoxyribonucleoside 5'-triphosphate = DNA(n+1) + diphosphate</text>
        <dbReference type="Rhea" id="RHEA:22508"/>
        <dbReference type="Rhea" id="RHEA-COMP:17339"/>
        <dbReference type="Rhea" id="RHEA-COMP:17340"/>
        <dbReference type="ChEBI" id="CHEBI:33019"/>
        <dbReference type="ChEBI" id="CHEBI:61560"/>
        <dbReference type="ChEBI" id="CHEBI:173112"/>
        <dbReference type="EC" id="2.7.7.7"/>
    </reaction>
</comment>
<evidence type="ECO:0000313" key="12">
    <source>
        <dbReference type="EMBL" id="GAA0483835.1"/>
    </source>
</evidence>
<dbReference type="InterPro" id="IPR010996">
    <property type="entry name" value="HHH_MUS81"/>
</dbReference>
<dbReference type="SMART" id="SM00483">
    <property type="entry name" value="POLXc"/>
    <property type="match status" value="1"/>
</dbReference>
<dbReference type="SUPFAM" id="SSF89550">
    <property type="entry name" value="PHP domain-like"/>
    <property type="match status" value="1"/>
</dbReference>
<dbReference type="Pfam" id="PF02811">
    <property type="entry name" value="PHP"/>
    <property type="match status" value="1"/>
</dbReference>
<keyword evidence="3" id="KW-0237">DNA synthesis</keyword>
<feature type="domain" description="Helix-hairpin-helix DNA-binding motif class 1" evidence="9">
    <location>
        <begin position="125"/>
        <end position="144"/>
    </location>
</feature>
<dbReference type="InterPro" id="IPR043519">
    <property type="entry name" value="NT_sf"/>
</dbReference>
<dbReference type="RefSeq" id="WP_343837428.1">
    <property type="nucleotide sequence ID" value="NZ_BAAADO010000001.1"/>
</dbReference>
<evidence type="ECO:0000259" key="9">
    <source>
        <dbReference type="SMART" id="SM00278"/>
    </source>
</evidence>
<comment type="caution">
    <text evidence="12">The sequence shown here is derived from an EMBL/GenBank/DDBJ whole genome shotgun (WGS) entry which is preliminary data.</text>
</comment>
<dbReference type="EMBL" id="BAAADO010000001">
    <property type="protein sequence ID" value="GAA0483835.1"/>
    <property type="molecule type" value="Genomic_DNA"/>
</dbReference>
<dbReference type="InterPro" id="IPR047967">
    <property type="entry name" value="PolX_PHP"/>
</dbReference>
<name>A0ABN1AU31_9BACI</name>
<feature type="domain" description="DNA-directed DNA polymerase X" evidence="11">
    <location>
        <begin position="2"/>
        <end position="316"/>
    </location>
</feature>
<dbReference type="Gene3D" id="3.30.210.10">
    <property type="entry name" value="DNA polymerase, thumb domain"/>
    <property type="match status" value="1"/>
</dbReference>
<dbReference type="PANTHER" id="PTHR36928">
    <property type="entry name" value="PHOSPHATASE YCDX-RELATED"/>
    <property type="match status" value="1"/>
</dbReference>
<dbReference type="PANTHER" id="PTHR36928:SF1">
    <property type="entry name" value="PHOSPHATASE YCDX-RELATED"/>
    <property type="match status" value="1"/>
</dbReference>
<dbReference type="Gene3D" id="1.10.150.110">
    <property type="entry name" value="DNA polymerase beta, N-terminal domain-like"/>
    <property type="match status" value="1"/>
</dbReference>
<dbReference type="InterPro" id="IPR016195">
    <property type="entry name" value="Pol/histidinol_Pase-like"/>
</dbReference>
<dbReference type="Pfam" id="PF14716">
    <property type="entry name" value="HHH_8"/>
    <property type="match status" value="1"/>
</dbReference>
<dbReference type="CDD" id="cd07436">
    <property type="entry name" value="PHP_PolX"/>
    <property type="match status" value="1"/>
</dbReference>
<dbReference type="Proteomes" id="UP001500880">
    <property type="component" value="Unassembled WGS sequence"/>
</dbReference>
<dbReference type="InterPro" id="IPR003141">
    <property type="entry name" value="Pol/His_phosphatase_N"/>
</dbReference>
<evidence type="ECO:0000313" key="13">
    <source>
        <dbReference type="Proteomes" id="UP001500880"/>
    </source>
</evidence>
<keyword evidence="13" id="KW-1185">Reference proteome</keyword>
<dbReference type="CDD" id="cd00141">
    <property type="entry name" value="NT_POLXc"/>
    <property type="match status" value="1"/>
</dbReference>
<dbReference type="InterPro" id="IPR037160">
    <property type="entry name" value="DNA_Pol_thumb_sf"/>
</dbReference>
<feature type="domain" description="Helix-hairpin-helix DNA-binding motif class 1" evidence="9">
    <location>
        <begin position="50"/>
        <end position="69"/>
    </location>
</feature>
<evidence type="ECO:0000256" key="2">
    <source>
        <dbReference type="ARBA" id="ARBA00012417"/>
    </source>
</evidence>
<evidence type="ECO:0000256" key="6">
    <source>
        <dbReference type="ARBA" id="ARBA00022705"/>
    </source>
</evidence>
<dbReference type="InterPro" id="IPR003583">
    <property type="entry name" value="Hlx-hairpin-Hlx_DNA-bd_motif"/>
</dbReference>
<accession>A0ABN1AU31</accession>
<dbReference type="InterPro" id="IPR004013">
    <property type="entry name" value="PHP_dom"/>
</dbReference>
<dbReference type="SUPFAM" id="SSF47802">
    <property type="entry name" value="DNA polymerase beta, N-terminal domain-like"/>
    <property type="match status" value="1"/>
</dbReference>
<protein>
    <recommendedName>
        <fullName evidence="2">DNA-directed DNA polymerase</fullName>
        <ecNumber evidence="2">2.7.7.7</ecNumber>
    </recommendedName>
</protein>
<evidence type="ECO:0000256" key="3">
    <source>
        <dbReference type="ARBA" id="ARBA00022634"/>
    </source>
</evidence>
<sequence>MNVNKKQVIQLLEKIAVYLELKAENPFKISAYRKAAQALESDDRSLSEIDDFTKMKGIGKGTAAVIQEFVENGQSETLRQLEADVPPGLIPLLDLQGLGGKKLAKLYQELDVVDAPSLKEACESGKVEGLSGFGKKTAEKILKALEDHSKRPERLPIVFMLPIVERIEDELASFGHIIQFSRAGSIRRYKETIKDLDFIIATNHPEKVKEQLLKLDHIEHVEAAGTTKITVILNEGYEVSVDFRLVEPQEFATTLHHFTGSKDHNVSMRQLAKEQNEKINEYGVENVETGEIITFDSEEEFFHHFGLEFIPPELRENTGEIEEARAPLTLISQDDIQGDLHMHTTWSDGAQSLEEMVIRAREKEYSYIAITDHSKYLRVANGLNEERLRKQREEINRVNEKYDDIHVFAGIEMDILPDGTLDFSEDFLKEMDFVIASIHSSFTQSKDRIMQRLKNAMDCPYVNIIAHPTGRLIGKRSGYEVDYEELIQYAKKTNTALELNANPNRLDLAWNWLMKAQEEGVRIAINTDAHSYTMLEDMSIGVSFARKGKLKPETVLNTWSTEELAQFLSDGKTLKE</sequence>
<dbReference type="SMART" id="SM00278">
    <property type="entry name" value="HhH1"/>
    <property type="match status" value="3"/>
</dbReference>
<organism evidence="12 13">
    <name type="scientific">Salinibacillus aidingensis</name>
    <dbReference type="NCBI Taxonomy" id="237684"/>
    <lineage>
        <taxon>Bacteria</taxon>
        <taxon>Bacillati</taxon>
        <taxon>Bacillota</taxon>
        <taxon>Bacilli</taxon>
        <taxon>Bacillales</taxon>
        <taxon>Bacillaceae</taxon>
        <taxon>Salinibacillus</taxon>
    </lineage>
</organism>
<gene>
    <name evidence="12" type="primary">polX</name>
    <name evidence="12" type="ORF">GCM10008986_06250</name>
</gene>
<keyword evidence="7" id="KW-0239">DNA-directed DNA polymerase</keyword>
<dbReference type="EC" id="2.7.7.7" evidence="2"/>
<evidence type="ECO:0000256" key="7">
    <source>
        <dbReference type="ARBA" id="ARBA00022932"/>
    </source>
</evidence>
<dbReference type="PIRSF" id="PIRSF005047">
    <property type="entry name" value="UCP005047_YshC"/>
    <property type="match status" value="1"/>
</dbReference>
<comment type="cofactor">
    <cofactor evidence="1">
        <name>Mg(2+)</name>
        <dbReference type="ChEBI" id="CHEBI:18420"/>
    </cofactor>
</comment>
<dbReference type="InterPro" id="IPR002054">
    <property type="entry name" value="DNA-dir_DNA_pol_X"/>
</dbReference>
<dbReference type="Pfam" id="PF14520">
    <property type="entry name" value="HHH_5"/>
    <property type="match status" value="1"/>
</dbReference>
<keyword evidence="12" id="KW-0378">Hydrolase</keyword>
<evidence type="ECO:0000256" key="4">
    <source>
        <dbReference type="ARBA" id="ARBA00022679"/>
    </source>
</evidence>
<dbReference type="Gene3D" id="3.20.20.140">
    <property type="entry name" value="Metal-dependent hydrolases"/>
    <property type="match status" value="1"/>
</dbReference>
<dbReference type="NCBIfam" id="NF006375">
    <property type="entry name" value="PRK08609.1"/>
    <property type="match status" value="1"/>
</dbReference>
<dbReference type="SUPFAM" id="SSF158702">
    <property type="entry name" value="Sec63 N-terminal domain-like"/>
    <property type="match status" value="1"/>
</dbReference>
<keyword evidence="12" id="KW-0540">Nuclease</keyword>
<evidence type="ECO:0000256" key="1">
    <source>
        <dbReference type="ARBA" id="ARBA00001946"/>
    </source>
</evidence>
<dbReference type="Pfam" id="PF14791">
    <property type="entry name" value="DNA_pol_B_thumb"/>
    <property type="match status" value="1"/>
</dbReference>